<comment type="caution">
    <text evidence="1">The sequence shown here is derived from an EMBL/GenBank/DDBJ whole genome shotgun (WGS) entry which is preliminary data.</text>
</comment>
<keyword evidence="2" id="KW-1185">Reference proteome</keyword>
<sequence>MAVAEGLVTFVAKSATRTAAWFGEWIGLVPTRSWEIGDLVGNGFTGRRHDGAGWELERELADGPEPLNAALLDLLSAFNGREDRLRELRENFELELWCYVSSDSTQGGFWLSPEATGCLGRLGLPFFCTVYLDDPA</sequence>
<dbReference type="EMBL" id="JBHRZH010000043">
    <property type="protein sequence ID" value="MFC3765834.1"/>
    <property type="molecule type" value="Genomic_DNA"/>
</dbReference>
<evidence type="ECO:0000313" key="2">
    <source>
        <dbReference type="Proteomes" id="UP001595699"/>
    </source>
</evidence>
<dbReference type="Pfam" id="PF14106">
    <property type="entry name" value="DUF4279"/>
    <property type="match status" value="1"/>
</dbReference>
<evidence type="ECO:0000313" key="1">
    <source>
        <dbReference type="EMBL" id="MFC3765834.1"/>
    </source>
</evidence>
<name>A0ABV7YP78_9ACTN</name>
<dbReference type="Proteomes" id="UP001595699">
    <property type="component" value="Unassembled WGS sequence"/>
</dbReference>
<organism evidence="1 2">
    <name type="scientific">Tenggerimyces flavus</name>
    <dbReference type="NCBI Taxonomy" id="1708749"/>
    <lineage>
        <taxon>Bacteria</taxon>
        <taxon>Bacillati</taxon>
        <taxon>Actinomycetota</taxon>
        <taxon>Actinomycetes</taxon>
        <taxon>Propionibacteriales</taxon>
        <taxon>Nocardioidaceae</taxon>
        <taxon>Tenggerimyces</taxon>
    </lineage>
</organism>
<reference evidence="2" key="1">
    <citation type="journal article" date="2019" name="Int. J. Syst. Evol. Microbiol.">
        <title>The Global Catalogue of Microorganisms (GCM) 10K type strain sequencing project: providing services to taxonomists for standard genome sequencing and annotation.</title>
        <authorList>
            <consortium name="The Broad Institute Genomics Platform"/>
            <consortium name="The Broad Institute Genome Sequencing Center for Infectious Disease"/>
            <person name="Wu L."/>
            <person name="Ma J."/>
        </authorList>
    </citation>
    <scope>NUCLEOTIDE SEQUENCE [LARGE SCALE GENOMIC DNA]</scope>
    <source>
        <strain evidence="2">CGMCC 4.7241</strain>
    </source>
</reference>
<protein>
    <submittedName>
        <fullName evidence="1">DUF4279 domain-containing protein</fullName>
    </submittedName>
</protein>
<accession>A0ABV7YP78</accession>
<proteinExistence type="predicted"/>
<gene>
    <name evidence="1" type="ORF">ACFOUW_33720</name>
</gene>
<dbReference type="InterPro" id="IPR025459">
    <property type="entry name" value="DUF4279"/>
</dbReference>
<dbReference type="RefSeq" id="WP_205121100.1">
    <property type="nucleotide sequence ID" value="NZ_JAFBCM010000001.1"/>
</dbReference>